<protein>
    <recommendedName>
        <fullName evidence="11">WLM domain-containing protein</fullName>
    </recommendedName>
</protein>
<dbReference type="Proteomes" id="UP000092730">
    <property type="component" value="Chromosome 5"/>
</dbReference>
<evidence type="ECO:0000256" key="3">
    <source>
        <dbReference type="ARBA" id="ARBA00022833"/>
    </source>
</evidence>
<dbReference type="PANTHER" id="PTHR46622:SF1">
    <property type="entry name" value="DNA-DEPENDENT METALLOPROTEASE WSS1"/>
    <property type="match status" value="1"/>
</dbReference>
<evidence type="ECO:0000259" key="7">
    <source>
        <dbReference type="PROSITE" id="PS51397"/>
    </source>
</evidence>
<dbReference type="STRING" id="1296100.A0A1B9G168"/>
<dbReference type="GeneID" id="30210627"/>
<evidence type="ECO:0008006" key="11">
    <source>
        <dbReference type="Google" id="ProtNLM"/>
    </source>
</evidence>
<organism evidence="8">
    <name type="scientific">Kwoniella bestiolae CBS 10118</name>
    <dbReference type="NCBI Taxonomy" id="1296100"/>
    <lineage>
        <taxon>Eukaryota</taxon>
        <taxon>Fungi</taxon>
        <taxon>Dikarya</taxon>
        <taxon>Basidiomycota</taxon>
        <taxon>Agaricomycotina</taxon>
        <taxon>Tremellomycetes</taxon>
        <taxon>Tremellales</taxon>
        <taxon>Cryptococcaceae</taxon>
        <taxon>Kwoniella</taxon>
    </lineage>
</organism>
<dbReference type="OrthoDB" id="261960at2759"/>
<dbReference type="GO" id="GO:0008270">
    <property type="term" value="F:zinc ion binding"/>
    <property type="evidence" value="ECO:0007669"/>
    <property type="project" value="UniProtKB-KW"/>
</dbReference>
<keyword evidence="2 4" id="KW-0863">Zinc-finger</keyword>
<dbReference type="InterPro" id="IPR013536">
    <property type="entry name" value="WLM_dom"/>
</dbReference>
<dbReference type="Gene3D" id="2.30.30.380">
    <property type="entry name" value="Zn-finger domain of Sec23/24"/>
    <property type="match status" value="1"/>
</dbReference>
<dbReference type="AlphaFoldDB" id="A0A1B9G168"/>
<evidence type="ECO:0000313" key="8">
    <source>
        <dbReference type="EMBL" id="OCF24767.1"/>
    </source>
</evidence>
<feature type="compositionally biased region" description="Basic and acidic residues" evidence="5">
    <location>
        <begin position="258"/>
        <end position="275"/>
    </location>
</feature>
<evidence type="ECO:0000256" key="4">
    <source>
        <dbReference type="PROSITE-ProRule" id="PRU00322"/>
    </source>
</evidence>
<dbReference type="Pfam" id="PF08325">
    <property type="entry name" value="WLM"/>
    <property type="match status" value="1"/>
</dbReference>
<feature type="domain" description="WLM" evidence="7">
    <location>
        <begin position="1"/>
        <end position="196"/>
    </location>
</feature>
<reference evidence="9" key="4">
    <citation type="submission" date="2024-02" db="EMBL/GenBank/DDBJ databases">
        <title>Comparative genomics of Cryptococcus and Kwoniella reveals pathogenesis evolution and contrasting modes of karyotype evolution via chromosome fusion or intercentromeric recombination.</title>
        <authorList>
            <person name="Coelho M.A."/>
            <person name="David-Palma M."/>
            <person name="Shea T."/>
            <person name="Bowers K."/>
            <person name="McGinley-Smith S."/>
            <person name="Mohammad A.W."/>
            <person name="Gnirke A."/>
            <person name="Yurkov A.M."/>
            <person name="Nowrousian M."/>
            <person name="Sun S."/>
            <person name="Cuomo C.A."/>
            <person name="Heitman J."/>
        </authorList>
    </citation>
    <scope>NUCLEOTIDE SEQUENCE</scope>
    <source>
        <strain evidence="9">CBS 10118</strain>
    </source>
</reference>
<dbReference type="KEGG" id="kbi:30210627"/>
<dbReference type="VEuPathDB" id="FungiDB:I302_06228"/>
<dbReference type="SMART" id="SM00547">
    <property type="entry name" value="ZnF_RBZ"/>
    <property type="match status" value="2"/>
</dbReference>
<dbReference type="PANTHER" id="PTHR46622">
    <property type="entry name" value="DNA-DEPENDENT METALLOPROTEASE WSS1"/>
    <property type="match status" value="1"/>
</dbReference>
<dbReference type="GO" id="GO:0006281">
    <property type="term" value="P:DNA repair"/>
    <property type="evidence" value="ECO:0007669"/>
    <property type="project" value="TreeGrafter"/>
</dbReference>
<keyword evidence="10" id="KW-1185">Reference proteome</keyword>
<evidence type="ECO:0000256" key="5">
    <source>
        <dbReference type="SAM" id="MobiDB-lite"/>
    </source>
</evidence>
<dbReference type="Pfam" id="PF00641">
    <property type="entry name" value="Zn_ribbon_RanBP"/>
    <property type="match status" value="1"/>
</dbReference>
<dbReference type="InterPro" id="IPR036443">
    <property type="entry name" value="Znf_RanBP2_sf"/>
</dbReference>
<dbReference type="PROSITE" id="PS01358">
    <property type="entry name" value="ZF_RANBP2_1"/>
    <property type="match status" value="1"/>
</dbReference>
<reference evidence="8" key="1">
    <citation type="submission" date="2013-07" db="EMBL/GenBank/DDBJ databases">
        <title>The Genome Sequence of Cryptococcus bestiolae CBS10118.</title>
        <authorList>
            <consortium name="The Broad Institute Genome Sequencing Platform"/>
            <person name="Cuomo C."/>
            <person name="Litvintseva A."/>
            <person name="Chen Y."/>
            <person name="Heitman J."/>
            <person name="Sun S."/>
            <person name="Springer D."/>
            <person name="Dromer F."/>
            <person name="Young S.K."/>
            <person name="Zeng Q."/>
            <person name="Gargeya S."/>
            <person name="Fitzgerald M."/>
            <person name="Abouelleil A."/>
            <person name="Alvarado L."/>
            <person name="Berlin A.M."/>
            <person name="Chapman S.B."/>
            <person name="Dewar J."/>
            <person name="Goldberg J."/>
            <person name="Griggs A."/>
            <person name="Gujja S."/>
            <person name="Hansen M."/>
            <person name="Howarth C."/>
            <person name="Imamovic A."/>
            <person name="Larimer J."/>
            <person name="McCowan C."/>
            <person name="Murphy C."/>
            <person name="Pearson M."/>
            <person name="Priest M."/>
            <person name="Roberts A."/>
            <person name="Saif S."/>
            <person name="Shea T."/>
            <person name="Sykes S."/>
            <person name="Wortman J."/>
            <person name="Nusbaum C."/>
            <person name="Birren B."/>
        </authorList>
    </citation>
    <scope>NUCLEOTIDE SEQUENCE [LARGE SCALE GENOMIC DNA]</scope>
    <source>
        <strain evidence="8">CBS 10118</strain>
    </source>
</reference>
<dbReference type="RefSeq" id="XP_019045837.1">
    <property type="nucleotide sequence ID" value="XM_019192840.1"/>
</dbReference>
<reference evidence="8" key="3">
    <citation type="submission" date="2014-01" db="EMBL/GenBank/DDBJ databases">
        <title>Evolution of pathogenesis and genome organization in the Tremellales.</title>
        <authorList>
            <person name="Cuomo C."/>
            <person name="Litvintseva A."/>
            <person name="Heitman J."/>
            <person name="Chen Y."/>
            <person name="Sun S."/>
            <person name="Springer D."/>
            <person name="Dromer F."/>
            <person name="Young S."/>
            <person name="Zeng Q."/>
            <person name="Chapman S."/>
            <person name="Gujja S."/>
            <person name="Saif S."/>
            <person name="Birren B."/>
        </authorList>
    </citation>
    <scope>NUCLEOTIDE SEQUENCE</scope>
    <source>
        <strain evidence="8">CBS 10118</strain>
    </source>
</reference>
<accession>A0A1B9G168</accession>
<dbReference type="EMBL" id="CP144545">
    <property type="protein sequence ID" value="WVW84480.1"/>
    <property type="molecule type" value="Genomic_DNA"/>
</dbReference>
<feature type="domain" description="RanBP2-type" evidence="6">
    <location>
        <begin position="328"/>
        <end position="357"/>
    </location>
</feature>
<dbReference type="SUPFAM" id="SSF90209">
    <property type="entry name" value="Ran binding protein zinc finger-like"/>
    <property type="match status" value="1"/>
</dbReference>
<keyword evidence="1" id="KW-0479">Metal-binding</keyword>
<proteinExistence type="predicted"/>
<evidence type="ECO:0000313" key="9">
    <source>
        <dbReference type="EMBL" id="WVW84480.1"/>
    </source>
</evidence>
<evidence type="ECO:0000259" key="6">
    <source>
        <dbReference type="PROSITE" id="PS50199"/>
    </source>
</evidence>
<dbReference type="InterPro" id="IPR001876">
    <property type="entry name" value="Znf_RanBP2"/>
</dbReference>
<evidence type="ECO:0000256" key="1">
    <source>
        <dbReference type="ARBA" id="ARBA00022723"/>
    </source>
</evidence>
<dbReference type="GO" id="GO:0005634">
    <property type="term" value="C:nucleus"/>
    <property type="evidence" value="ECO:0007669"/>
    <property type="project" value="TreeGrafter"/>
</dbReference>
<dbReference type="InterPro" id="IPR053000">
    <property type="entry name" value="WSS1-like_metalloprotease"/>
</dbReference>
<gene>
    <name evidence="8" type="ORF">I302_06228</name>
    <name evidence="9" type="ORF">I302_106514</name>
</gene>
<dbReference type="PROSITE" id="PS50199">
    <property type="entry name" value="ZF_RANBP2_2"/>
    <property type="match status" value="1"/>
</dbReference>
<evidence type="ECO:0000256" key="2">
    <source>
        <dbReference type="ARBA" id="ARBA00022771"/>
    </source>
</evidence>
<dbReference type="GO" id="GO:0008237">
    <property type="term" value="F:metallopeptidase activity"/>
    <property type="evidence" value="ECO:0007669"/>
    <property type="project" value="TreeGrafter"/>
</dbReference>
<feature type="compositionally biased region" description="Pro residues" evidence="5">
    <location>
        <begin position="290"/>
        <end position="304"/>
    </location>
</feature>
<evidence type="ECO:0000313" key="10">
    <source>
        <dbReference type="Proteomes" id="UP000092730"/>
    </source>
</evidence>
<name>A0A1B9G168_9TREE</name>
<feature type="compositionally biased region" description="Low complexity" evidence="5">
    <location>
        <begin position="305"/>
        <end position="320"/>
    </location>
</feature>
<reference evidence="9" key="2">
    <citation type="submission" date="2013-07" db="EMBL/GenBank/DDBJ databases">
        <authorList>
            <consortium name="The Broad Institute Genome Sequencing Platform"/>
            <person name="Cuomo C."/>
            <person name="Litvintseva A."/>
            <person name="Chen Y."/>
            <person name="Heitman J."/>
            <person name="Sun S."/>
            <person name="Springer D."/>
            <person name="Dromer F."/>
            <person name="Young S.K."/>
            <person name="Zeng Q."/>
            <person name="Gargeya S."/>
            <person name="Fitzgerald M."/>
            <person name="Abouelleil A."/>
            <person name="Alvarado L."/>
            <person name="Berlin A.M."/>
            <person name="Chapman S.B."/>
            <person name="Dewar J."/>
            <person name="Goldberg J."/>
            <person name="Griggs A."/>
            <person name="Gujja S."/>
            <person name="Hansen M."/>
            <person name="Howarth C."/>
            <person name="Imamovic A."/>
            <person name="Larimer J."/>
            <person name="McCowan C."/>
            <person name="Murphy C."/>
            <person name="Pearson M."/>
            <person name="Priest M."/>
            <person name="Roberts A."/>
            <person name="Saif S."/>
            <person name="Shea T."/>
            <person name="Sykes S."/>
            <person name="Wortman J."/>
            <person name="Nusbaum C."/>
            <person name="Birren B."/>
        </authorList>
    </citation>
    <scope>NUCLEOTIDE SEQUENCE</scope>
    <source>
        <strain evidence="9">CBS 10118</strain>
    </source>
</reference>
<keyword evidence="3" id="KW-0862">Zinc</keyword>
<dbReference type="EMBL" id="KI894022">
    <property type="protein sequence ID" value="OCF24767.1"/>
    <property type="molecule type" value="Genomic_DNA"/>
</dbReference>
<dbReference type="PROSITE" id="PS51397">
    <property type="entry name" value="WLM"/>
    <property type="match status" value="1"/>
</dbReference>
<sequence length="399" mass="43679">MVNEVPLISRFEHLPGRPKSDEARPLLEKIASQVKPIMKKRGWKVGTLAEFLPSNPSLLGLNTNAGQRINLRLRPPGSENTFYEYDQLVLVMLHELTHNVHGPHDAKFYKLLEELEEEYYELKRKGYSGEGFHGQGNHLSGQRVPEHIGRLKGLEAAQKRMDVQKVIGRGEVLGGSRAGGRSMKELIVEAAERRLRDDKSCAVGHGLEAENESKKAQKESVGVDAVDLEIDKESGTGGMADGGSKVIDLTGDSDEEVSLEKQESKEKSISKRTLEKPSIPSSSSKATTPRPTPTSQPSSRPAPYPSSNSQPPSSTTSTSKPKPKAKPETQEWTCETCTLVNPPLVTTCEACLTPRPSATPIPAEGIRTDQGWYCSICTAGPNDMERWSCGVCGEVRKWG</sequence>
<feature type="region of interest" description="Disordered" evidence="5">
    <location>
        <begin position="230"/>
        <end position="331"/>
    </location>
</feature>